<evidence type="ECO:0000256" key="2">
    <source>
        <dbReference type="ARBA" id="ARBA00004496"/>
    </source>
</evidence>
<dbReference type="InterPro" id="IPR038499">
    <property type="entry name" value="BRO1_sf"/>
</dbReference>
<evidence type="ECO:0000259" key="6">
    <source>
        <dbReference type="PROSITE" id="PS51180"/>
    </source>
</evidence>
<dbReference type="PANTHER" id="PTHR23030">
    <property type="entry name" value="PCD6 INTERACTING PROTEIN-RELATED"/>
    <property type="match status" value="1"/>
</dbReference>
<dbReference type="PANTHER" id="PTHR23030:SF30">
    <property type="entry name" value="TYROSINE-PROTEIN PHOSPHATASE NON-RECEPTOR TYPE 23"/>
    <property type="match status" value="1"/>
</dbReference>
<dbReference type="InterPro" id="IPR002698">
    <property type="entry name" value="FTHF_cligase"/>
</dbReference>
<organism evidence="7 8">
    <name type="scientific">Physocladia obscura</name>
    <dbReference type="NCBI Taxonomy" id="109957"/>
    <lineage>
        <taxon>Eukaryota</taxon>
        <taxon>Fungi</taxon>
        <taxon>Fungi incertae sedis</taxon>
        <taxon>Chytridiomycota</taxon>
        <taxon>Chytridiomycota incertae sedis</taxon>
        <taxon>Chytridiomycetes</taxon>
        <taxon>Chytridiales</taxon>
        <taxon>Chytriomycetaceae</taxon>
        <taxon>Physocladia</taxon>
    </lineage>
</organism>
<dbReference type="Gene3D" id="1.25.40.280">
    <property type="entry name" value="alix/aip1 like domains"/>
    <property type="match status" value="1"/>
</dbReference>
<dbReference type="SUPFAM" id="SSF100950">
    <property type="entry name" value="NagB/RpiA/CoA transferase-like"/>
    <property type="match status" value="1"/>
</dbReference>
<dbReference type="NCBIfam" id="TIGR02727">
    <property type="entry name" value="MTHFS_bact"/>
    <property type="match status" value="1"/>
</dbReference>
<evidence type="ECO:0000256" key="4">
    <source>
        <dbReference type="ARBA" id="ARBA00022753"/>
    </source>
</evidence>
<evidence type="ECO:0000256" key="3">
    <source>
        <dbReference type="ARBA" id="ARBA00022490"/>
    </source>
</evidence>
<reference evidence="7" key="1">
    <citation type="submission" date="2020-05" db="EMBL/GenBank/DDBJ databases">
        <title>Phylogenomic resolution of chytrid fungi.</title>
        <authorList>
            <person name="Stajich J.E."/>
            <person name="Amses K."/>
            <person name="Simmons R."/>
            <person name="Seto K."/>
            <person name="Myers J."/>
            <person name="Bonds A."/>
            <person name="Quandt C.A."/>
            <person name="Barry K."/>
            <person name="Liu P."/>
            <person name="Grigoriev I."/>
            <person name="Longcore J.E."/>
            <person name="James T.Y."/>
        </authorList>
    </citation>
    <scope>NUCLEOTIDE SEQUENCE</scope>
    <source>
        <strain evidence="7">JEL0513</strain>
    </source>
</reference>
<dbReference type="GO" id="GO:0043328">
    <property type="term" value="P:protein transport to vacuole involved in ubiquitin-dependent protein catabolic process via the multivesicular body sorting pathway"/>
    <property type="evidence" value="ECO:0007669"/>
    <property type="project" value="TreeGrafter"/>
</dbReference>
<protein>
    <recommendedName>
        <fullName evidence="5">BRO domain-containing protein 1</fullName>
    </recommendedName>
</protein>
<feature type="domain" description="BRO1" evidence="6">
    <location>
        <begin position="5"/>
        <end position="397"/>
    </location>
</feature>
<keyword evidence="3" id="KW-0963">Cytoplasm</keyword>
<gene>
    <name evidence="7" type="ORF">HK100_003310</name>
</gene>
<evidence type="ECO:0000313" key="8">
    <source>
        <dbReference type="Proteomes" id="UP001211907"/>
    </source>
</evidence>
<dbReference type="Pfam" id="PF13949">
    <property type="entry name" value="ALIX_LYPXL_bnd"/>
    <property type="match status" value="1"/>
</dbReference>
<dbReference type="Pfam" id="PF03097">
    <property type="entry name" value="BRO1"/>
    <property type="match status" value="1"/>
</dbReference>
<dbReference type="Pfam" id="PF01812">
    <property type="entry name" value="5-FTHF_cyc-lig"/>
    <property type="match status" value="1"/>
</dbReference>
<name>A0AAD5SX27_9FUNG</name>
<dbReference type="Gene3D" id="1.20.140.50">
    <property type="entry name" value="alix/aip1 like domains"/>
    <property type="match status" value="1"/>
</dbReference>
<dbReference type="PROSITE" id="PS51180">
    <property type="entry name" value="BRO1"/>
    <property type="match status" value="1"/>
</dbReference>
<dbReference type="EMBL" id="JADGJH010001817">
    <property type="protein sequence ID" value="KAJ3109348.1"/>
    <property type="molecule type" value="Genomic_DNA"/>
</dbReference>
<comment type="caution">
    <text evidence="7">The sequence shown here is derived from an EMBL/GenBank/DDBJ whole genome shotgun (WGS) entry which is preliminary data.</text>
</comment>
<evidence type="ECO:0000313" key="7">
    <source>
        <dbReference type="EMBL" id="KAJ3109348.1"/>
    </source>
</evidence>
<keyword evidence="4" id="KW-0967">Endosome</keyword>
<proteinExistence type="predicted"/>
<comment type="subcellular location">
    <subcellularLocation>
        <location evidence="2">Cytoplasm</location>
    </subcellularLocation>
    <subcellularLocation>
        <location evidence="1">Endosome</location>
    </subcellularLocation>
</comment>
<dbReference type="InterPro" id="IPR024185">
    <property type="entry name" value="FTHF_cligase-like_sf"/>
</dbReference>
<dbReference type="SMART" id="SM01041">
    <property type="entry name" value="BRO1"/>
    <property type="match status" value="1"/>
</dbReference>
<keyword evidence="8" id="KW-1185">Reference proteome</keyword>
<dbReference type="AlphaFoldDB" id="A0AAD5SX27"/>
<dbReference type="InterPro" id="IPR037171">
    <property type="entry name" value="NagB/RpiA_transferase-like"/>
</dbReference>
<accession>A0AAD5SX27</accession>
<sequence length="1025" mass="110472">MAHVPLLTIAAKESVLGDSDSVFALLGTWLRDSSSNGDETEADLTALTLQRRQALAANSPPAALALYAAQLRILASKLGPLAPAAAFTWGESATLSGASGVSAVTSPSVGFERAAVVFNLGAALRATAAASPDHKAAAKHLAMAAHAFAVPPALASANSSTDFAPTAAVALAAICLADAQERFFRKAVADALSNATVAKLAKGTAEMYQAAINALVAATGISFPPIWISVLSAKFLFYEAVAAFRQSRVVEAGEGKIVGKFGLEVGYLRVAITSLTRIENDLTAYKIVLLLKLESLESKNVVNFLKSEAKTLLEEIMPISQSAEKDNNVICMIKPRFCFQLPFLINTYFPIDMEIVPTAAELPPIQPAKLAKPDETPFDTLIPPSAFKPLFSSLMPAALSTTVTEYIKARDARISPTIEILSAAAPSFRAAIAAQRLPDAIDALAETNAEFVTYRLRALARGVDVAQIEAAMREVGRLREAAGKAVAAGVAALDLEEVEDGEVQRALTAASASATASAATAALGYGNRGGGAPHSIPMRAQVRVESRVLTRGLRETADAYSDKLRAAAKSDQVVGSKVSGVWEILCMLVTGDDKRDDESSVLMLVQRLDLLSQLNAATFEKVDEVVKLRGVLKLMNDVLSKLSSLLNELEVLKKSDDIATKLSEANESDANFKPDAFIKQELQKYDSLIQASQASLKSQDDIMKILTTRSAKFTEWKKTNALLVKRDQLLEEHIKASTMFQEIMANLGGAIKFYSEFEPITAKFLMNCKDYCMTRTIEKNEILEGLQKQKQQVPVWDGNDIQKFTNVFCFVLMDSVRTAKKTVRTAMRTKLRAVGTEELERQSRYATQVLLASQAWARASSVAVYLSTPNNEVQTDTIVKAALESGRRVFVPRCINRTEMQMVLLESMTALAALKTNSLGIREPALDENNDAVVALSTALLGVDLVVVPGLAFDASGARLGHGRGYYDRFLVKLRAFNVENGRQYSPAIALALAEQFLDHDIPCNNDDVKPDFIVSTSTPIPPPF</sequence>
<evidence type="ECO:0000256" key="5">
    <source>
        <dbReference type="ARBA" id="ARBA00041284"/>
    </source>
</evidence>
<evidence type="ECO:0000256" key="1">
    <source>
        <dbReference type="ARBA" id="ARBA00004177"/>
    </source>
</evidence>
<dbReference type="GO" id="GO:0005768">
    <property type="term" value="C:endosome"/>
    <property type="evidence" value="ECO:0007669"/>
    <property type="project" value="UniProtKB-SubCell"/>
</dbReference>
<dbReference type="InterPro" id="IPR025304">
    <property type="entry name" value="ALIX_V_dom"/>
</dbReference>
<dbReference type="Proteomes" id="UP001211907">
    <property type="component" value="Unassembled WGS sequence"/>
</dbReference>
<dbReference type="Gene3D" id="3.40.50.10420">
    <property type="entry name" value="NagB/RpiA/CoA transferase-like"/>
    <property type="match status" value="1"/>
</dbReference>
<dbReference type="InterPro" id="IPR004328">
    <property type="entry name" value="BRO1_dom"/>
</dbReference>